<evidence type="ECO:0000256" key="1">
    <source>
        <dbReference type="ARBA" id="ARBA00000083"/>
    </source>
</evidence>
<dbReference type="Proteomes" id="UP000621390">
    <property type="component" value="Unassembled WGS sequence"/>
</dbReference>
<dbReference type="GO" id="GO:0006012">
    <property type="term" value="P:galactose metabolic process"/>
    <property type="evidence" value="ECO:0007669"/>
    <property type="project" value="UniProtKB-UniPathway"/>
</dbReference>
<dbReference type="Gene3D" id="3.40.50.720">
    <property type="entry name" value="NAD(P)-binding Rossmann-like Domain"/>
    <property type="match status" value="1"/>
</dbReference>
<organism evidence="13 14">
    <name type="scientific">Idiomarina abyssalis</name>
    <dbReference type="NCBI Taxonomy" id="86102"/>
    <lineage>
        <taxon>Bacteria</taxon>
        <taxon>Pseudomonadati</taxon>
        <taxon>Pseudomonadota</taxon>
        <taxon>Gammaproteobacteria</taxon>
        <taxon>Alteromonadales</taxon>
        <taxon>Idiomarinaceae</taxon>
        <taxon>Idiomarina</taxon>
    </lineage>
</organism>
<dbReference type="AlphaFoldDB" id="A0A8I1GAD6"/>
<dbReference type="RefSeq" id="WP_199493981.1">
    <property type="nucleotide sequence ID" value="NZ_CAXAWT010000001.1"/>
</dbReference>
<dbReference type="UniPathway" id="UPA00214"/>
<keyword evidence="7 10" id="KW-0520">NAD</keyword>
<proteinExistence type="inferred from homology"/>
<evidence type="ECO:0000313" key="12">
    <source>
        <dbReference type="EMBL" id="MBJ7266201.1"/>
    </source>
</evidence>
<evidence type="ECO:0000256" key="4">
    <source>
        <dbReference type="ARBA" id="ARBA00007637"/>
    </source>
</evidence>
<keyword evidence="8" id="KW-0299">Galactose metabolism</keyword>
<dbReference type="PANTHER" id="PTHR43725">
    <property type="entry name" value="UDP-GLUCOSE 4-EPIMERASE"/>
    <property type="match status" value="1"/>
</dbReference>
<dbReference type="InterPro" id="IPR005886">
    <property type="entry name" value="UDP_G4E"/>
</dbReference>
<feature type="domain" description="NAD-dependent epimerase/dehydratase" evidence="11">
    <location>
        <begin position="5"/>
        <end position="264"/>
    </location>
</feature>
<evidence type="ECO:0000256" key="6">
    <source>
        <dbReference type="ARBA" id="ARBA00018569"/>
    </source>
</evidence>
<evidence type="ECO:0000256" key="7">
    <source>
        <dbReference type="ARBA" id="ARBA00023027"/>
    </source>
</evidence>
<evidence type="ECO:0000256" key="9">
    <source>
        <dbReference type="ARBA" id="ARBA00023235"/>
    </source>
</evidence>
<comment type="caution">
    <text evidence="13">The sequence shown here is derived from an EMBL/GenBank/DDBJ whole genome shotgun (WGS) entry which is preliminary data.</text>
</comment>
<evidence type="ECO:0000259" key="11">
    <source>
        <dbReference type="Pfam" id="PF01370"/>
    </source>
</evidence>
<evidence type="ECO:0000313" key="15">
    <source>
        <dbReference type="Proteomes" id="UP000655994"/>
    </source>
</evidence>
<dbReference type="InterPro" id="IPR001509">
    <property type="entry name" value="Epimerase_deHydtase"/>
</dbReference>
<evidence type="ECO:0000313" key="14">
    <source>
        <dbReference type="Proteomes" id="UP000621390"/>
    </source>
</evidence>
<accession>A0A8I1GAD6</accession>
<keyword evidence="9 10" id="KW-0413">Isomerase</keyword>
<dbReference type="Proteomes" id="UP000655994">
    <property type="component" value="Unassembled WGS sequence"/>
</dbReference>
<dbReference type="Gene3D" id="3.90.25.10">
    <property type="entry name" value="UDP-galactose 4-epimerase, domain 1"/>
    <property type="match status" value="1"/>
</dbReference>
<evidence type="ECO:0000256" key="2">
    <source>
        <dbReference type="ARBA" id="ARBA00001911"/>
    </source>
</evidence>
<dbReference type="EMBL" id="JAEMOS010000011">
    <property type="protein sequence ID" value="MBJ7266201.1"/>
    <property type="molecule type" value="Genomic_DNA"/>
</dbReference>
<comment type="pathway">
    <text evidence="3 10">Carbohydrate metabolism; galactose metabolism.</text>
</comment>
<comment type="similarity">
    <text evidence="4 10">Belongs to the NAD(P)-dependent epimerase/dehydratase family.</text>
</comment>
<dbReference type="CDD" id="cd05247">
    <property type="entry name" value="UDP_G4E_1_SDR_e"/>
    <property type="match status" value="1"/>
</dbReference>
<reference evidence="13 15" key="1">
    <citation type="submission" date="2020-09" db="EMBL/GenBank/DDBJ databases">
        <title>Draft Genomes of Bacterial Isolates from North Pond Shallow Sediments.</title>
        <authorList>
            <person name="Kiel Reese B."/>
            <person name="Mullis M."/>
            <person name="Weisend R.E."/>
        </authorList>
    </citation>
    <scope>NUCLEOTIDE SEQUENCE</scope>
    <source>
        <strain evidence="13">KJE-2</strain>
        <strain evidence="12 15">KJE-3</strain>
    </source>
</reference>
<dbReference type="GO" id="GO:0005829">
    <property type="term" value="C:cytosol"/>
    <property type="evidence" value="ECO:0007669"/>
    <property type="project" value="TreeGrafter"/>
</dbReference>
<evidence type="ECO:0000313" key="13">
    <source>
        <dbReference type="EMBL" id="MBJ7316340.1"/>
    </source>
</evidence>
<sequence>MNKRILVTGGCGFIGSHTVVELILNGYQVVVVDNLSNSSASVIDKIQKVTGKRPDFHQVDICDIDALTGVFRQYSIDGVIHFAALKNPQESYQLRDQYFTTNVDGTRKLLSVMKAFSVTRLVFSSSAVVYGNPSTVPIPESAPAGDVTNPYGETKFQSECDLSHYCNSNANFSAVSLRYFNPAGAHPSGGLGEQPLKPAANLVPAIGDVITGKADSVHVYGHDYLTDDGTAIRDYIHVCDIAKGHVAALEVGFAQTGHQVFNLGTGKGESVLEVIRAFEKASGRTIPVQFSGRRQGDVESCYAEVDKAHRELNWRAESDLSVIARDYCHWLSLSS</sequence>
<name>A0A8I1GAD6_9GAMM</name>
<dbReference type="EMBL" id="JAEMOP010000009">
    <property type="protein sequence ID" value="MBJ7316340.1"/>
    <property type="molecule type" value="Genomic_DNA"/>
</dbReference>
<dbReference type="GO" id="GO:0003978">
    <property type="term" value="F:UDP-glucose 4-epimerase activity"/>
    <property type="evidence" value="ECO:0007669"/>
    <property type="project" value="UniProtKB-UniRule"/>
</dbReference>
<evidence type="ECO:0000256" key="5">
    <source>
        <dbReference type="ARBA" id="ARBA00013189"/>
    </source>
</evidence>
<dbReference type="PRINTS" id="PR01713">
    <property type="entry name" value="NUCEPIMERASE"/>
</dbReference>
<gene>
    <name evidence="13" type="primary">galE</name>
    <name evidence="12" type="ORF">JHC10_04500</name>
    <name evidence="13" type="ORF">JHC11_10150</name>
</gene>
<keyword evidence="15" id="KW-1185">Reference proteome</keyword>
<evidence type="ECO:0000256" key="8">
    <source>
        <dbReference type="ARBA" id="ARBA00023144"/>
    </source>
</evidence>
<dbReference type="InterPro" id="IPR036291">
    <property type="entry name" value="NAD(P)-bd_dom_sf"/>
</dbReference>
<keyword evidence="10" id="KW-0119">Carbohydrate metabolism</keyword>
<comment type="catalytic activity">
    <reaction evidence="1 10">
        <text>UDP-alpha-D-glucose = UDP-alpha-D-galactose</text>
        <dbReference type="Rhea" id="RHEA:22168"/>
        <dbReference type="ChEBI" id="CHEBI:58885"/>
        <dbReference type="ChEBI" id="CHEBI:66914"/>
        <dbReference type="EC" id="5.1.3.2"/>
    </reaction>
</comment>
<dbReference type="EC" id="5.1.3.2" evidence="5 10"/>
<comment type="cofactor">
    <cofactor evidence="2 10">
        <name>NAD(+)</name>
        <dbReference type="ChEBI" id="CHEBI:57540"/>
    </cofactor>
</comment>
<evidence type="ECO:0000256" key="3">
    <source>
        <dbReference type="ARBA" id="ARBA00004947"/>
    </source>
</evidence>
<dbReference type="Pfam" id="PF01370">
    <property type="entry name" value="Epimerase"/>
    <property type="match status" value="1"/>
</dbReference>
<dbReference type="SUPFAM" id="SSF51735">
    <property type="entry name" value="NAD(P)-binding Rossmann-fold domains"/>
    <property type="match status" value="1"/>
</dbReference>
<protein>
    <recommendedName>
        <fullName evidence="6 10">UDP-glucose 4-epimerase</fullName>
        <ecNumber evidence="5 10">5.1.3.2</ecNumber>
    </recommendedName>
</protein>
<comment type="subunit">
    <text evidence="10">Homodimer.</text>
</comment>
<dbReference type="NCBIfam" id="TIGR01179">
    <property type="entry name" value="galE"/>
    <property type="match status" value="1"/>
</dbReference>
<evidence type="ECO:0000256" key="10">
    <source>
        <dbReference type="RuleBase" id="RU366046"/>
    </source>
</evidence>
<dbReference type="PANTHER" id="PTHR43725:SF47">
    <property type="entry name" value="UDP-GLUCOSE 4-EPIMERASE"/>
    <property type="match status" value="1"/>
</dbReference>